<keyword evidence="3 6" id="KW-0812">Transmembrane</keyword>
<evidence type="ECO:0000256" key="3">
    <source>
        <dbReference type="ARBA" id="ARBA00022692"/>
    </source>
</evidence>
<reference evidence="7 8" key="2">
    <citation type="submission" date="2020-08" db="EMBL/GenBank/DDBJ databases">
        <authorList>
            <person name="Ueki A."/>
            <person name="Tonouchi A."/>
        </authorList>
    </citation>
    <scope>NUCLEOTIDE SEQUENCE [LARGE SCALE GENOMIC DNA]</scope>
    <source>
        <strain evidence="7 8">CTTW</strain>
    </source>
</reference>
<dbReference type="KEGG" id="acht:bsdcttw_28430"/>
<dbReference type="GO" id="GO:0005886">
    <property type="term" value="C:plasma membrane"/>
    <property type="evidence" value="ECO:0007669"/>
    <property type="project" value="UniProtKB-SubCell"/>
</dbReference>
<dbReference type="EMBL" id="AP023368">
    <property type="protein sequence ID" value="BCJ99802.1"/>
    <property type="molecule type" value="Genomic_DNA"/>
</dbReference>
<dbReference type="Pfam" id="PF04277">
    <property type="entry name" value="OAD_gamma"/>
    <property type="match status" value="1"/>
</dbReference>
<dbReference type="InterPro" id="IPR005899">
    <property type="entry name" value="Na_pump_deCOase"/>
</dbReference>
<evidence type="ECO:0000256" key="4">
    <source>
        <dbReference type="ARBA" id="ARBA00022989"/>
    </source>
</evidence>
<keyword evidence="8" id="KW-1185">Reference proteome</keyword>
<dbReference type="GO" id="GO:0036376">
    <property type="term" value="P:sodium ion export across plasma membrane"/>
    <property type="evidence" value="ECO:0007669"/>
    <property type="project" value="InterPro"/>
</dbReference>
<feature type="transmembrane region" description="Helical" evidence="6">
    <location>
        <begin position="32"/>
        <end position="57"/>
    </location>
</feature>
<evidence type="ECO:0000313" key="7">
    <source>
        <dbReference type="EMBL" id="BCJ99802.1"/>
    </source>
</evidence>
<dbReference type="Proteomes" id="UP000515703">
    <property type="component" value="Chromosome"/>
</dbReference>
<dbReference type="AlphaFoldDB" id="A0A7I8DNC2"/>
<dbReference type="GO" id="GO:0015081">
    <property type="term" value="F:sodium ion transmembrane transporter activity"/>
    <property type="evidence" value="ECO:0007669"/>
    <property type="project" value="InterPro"/>
</dbReference>
<name>A0A7I8DNC2_9FIRM</name>
<keyword evidence="5 6" id="KW-0472">Membrane</keyword>
<organism evidence="7 8">
    <name type="scientific">Anaerocolumna chitinilytica</name>
    <dbReference type="NCBI Taxonomy" id="1727145"/>
    <lineage>
        <taxon>Bacteria</taxon>
        <taxon>Bacillati</taxon>
        <taxon>Bacillota</taxon>
        <taxon>Clostridia</taxon>
        <taxon>Lachnospirales</taxon>
        <taxon>Lachnospiraceae</taxon>
        <taxon>Anaerocolumna</taxon>
    </lineage>
</organism>
<keyword evidence="2" id="KW-1003">Cell membrane</keyword>
<keyword evidence="4 6" id="KW-1133">Transmembrane helix</keyword>
<protein>
    <submittedName>
        <fullName evidence="7">Uncharacterized protein</fullName>
    </submittedName>
</protein>
<evidence type="ECO:0000256" key="2">
    <source>
        <dbReference type="ARBA" id="ARBA00022475"/>
    </source>
</evidence>
<dbReference type="RefSeq" id="WP_185255532.1">
    <property type="nucleotide sequence ID" value="NZ_AP023368.1"/>
</dbReference>
<proteinExistence type="predicted"/>
<evidence type="ECO:0000256" key="1">
    <source>
        <dbReference type="ARBA" id="ARBA00004236"/>
    </source>
</evidence>
<evidence type="ECO:0000256" key="5">
    <source>
        <dbReference type="ARBA" id="ARBA00023136"/>
    </source>
</evidence>
<accession>A0A7I8DNC2</accession>
<gene>
    <name evidence="7" type="ORF">bsdcttw_28430</name>
</gene>
<evidence type="ECO:0000256" key="6">
    <source>
        <dbReference type="SAM" id="Phobius"/>
    </source>
</evidence>
<reference evidence="7 8" key="1">
    <citation type="submission" date="2020-08" db="EMBL/GenBank/DDBJ databases">
        <title>Draft genome sequencing of an Anaerocolumna strain isolated from anoxic soil subjected to BSD treatment.</title>
        <authorList>
            <person name="Uek A."/>
            <person name="Tonouchi A."/>
        </authorList>
    </citation>
    <scope>NUCLEOTIDE SEQUENCE [LARGE SCALE GENOMIC DNA]</scope>
    <source>
        <strain evidence="7 8">CTTW</strain>
    </source>
</reference>
<sequence>MSLLGFCENTGFLTAGFALKISDKIPDEFLDIVVILGLVFLALIVIMGIISIIRFCISLTGNMYRVNESKNQTAEITAERQIGQGTENAINDPQLVAVITAAIMASMEDAPADGLVIRSIRKK</sequence>
<comment type="subcellular location">
    <subcellularLocation>
        <location evidence="1">Cell membrane</location>
    </subcellularLocation>
</comment>
<evidence type="ECO:0000313" key="8">
    <source>
        <dbReference type="Proteomes" id="UP000515703"/>
    </source>
</evidence>